<name>K2QHF3_9FLAO</name>
<evidence type="ECO:0000313" key="1">
    <source>
        <dbReference type="EMBL" id="EKF54172.1"/>
    </source>
</evidence>
<evidence type="ECO:0008006" key="3">
    <source>
        <dbReference type="Google" id="ProtNLM"/>
    </source>
</evidence>
<reference evidence="1 2" key="1">
    <citation type="journal article" date="2012" name="J. Bacteriol.">
        <title>Genome Sequence of Galbibacter marinum Type Strain ck-I2-15.</title>
        <authorList>
            <person name="Lai Q."/>
            <person name="Li C."/>
            <person name="Shao Z."/>
        </authorList>
    </citation>
    <scope>NUCLEOTIDE SEQUENCE [LARGE SCALE GENOMIC DNA]</scope>
    <source>
        <strain evidence="2">ck-I2-15</strain>
    </source>
</reference>
<dbReference type="PATRIC" id="fig|555500.3.peg.2815"/>
<accession>K2QHF3</accession>
<comment type="caution">
    <text evidence="1">The sequence shown here is derived from an EMBL/GenBank/DDBJ whole genome shotgun (WGS) entry which is preliminary data.</text>
</comment>
<evidence type="ECO:0000313" key="2">
    <source>
        <dbReference type="Proteomes" id="UP000007364"/>
    </source>
</evidence>
<sequence length="180" mass="20289">MKTQLWLLISVISLALWACGTDIKDRKTSIEILDNNRHYWPVLAGQELDVVFYINNTGEYPLIIDEVITSCGCLYLSGKSTLDFVPKGETGVLRLSYDSQKNVGLAKHYITLYGNFVDGKTREAIFDVNVVPDALYTKDYEELYFEEQKSSGSIKSLVDGKENNKGYYIETSTDNDNTGN</sequence>
<dbReference type="InterPro" id="IPR013783">
    <property type="entry name" value="Ig-like_fold"/>
</dbReference>
<organism evidence="1 2">
    <name type="scientific">Galbibacter marinus</name>
    <dbReference type="NCBI Taxonomy" id="555500"/>
    <lineage>
        <taxon>Bacteria</taxon>
        <taxon>Pseudomonadati</taxon>
        <taxon>Bacteroidota</taxon>
        <taxon>Flavobacteriia</taxon>
        <taxon>Flavobacteriales</taxon>
        <taxon>Flavobacteriaceae</taxon>
        <taxon>Galbibacter</taxon>
    </lineage>
</organism>
<dbReference type="RefSeq" id="WP_008992572.1">
    <property type="nucleotide sequence ID" value="NZ_AMSG01000029.1"/>
</dbReference>
<dbReference type="STRING" id="555500.I215_13672"/>
<dbReference type="Proteomes" id="UP000007364">
    <property type="component" value="Unassembled WGS sequence"/>
</dbReference>
<protein>
    <recommendedName>
        <fullName evidence="3">DUF1573 domain-containing protein</fullName>
    </recommendedName>
</protein>
<proteinExistence type="predicted"/>
<dbReference type="Gene3D" id="2.60.40.10">
    <property type="entry name" value="Immunoglobulins"/>
    <property type="match status" value="1"/>
</dbReference>
<dbReference type="EMBL" id="AMSG01000029">
    <property type="protein sequence ID" value="EKF54172.1"/>
    <property type="molecule type" value="Genomic_DNA"/>
</dbReference>
<dbReference type="eggNOG" id="ENOG5032VES">
    <property type="taxonomic scope" value="Bacteria"/>
</dbReference>
<gene>
    <name evidence="1" type="ORF">I215_13672</name>
</gene>
<keyword evidence="2" id="KW-1185">Reference proteome</keyword>
<dbReference type="InterPro" id="IPR011467">
    <property type="entry name" value="DUF1573"/>
</dbReference>
<dbReference type="AlphaFoldDB" id="K2QHF3"/>
<dbReference type="Pfam" id="PF07610">
    <property type="entry name" value="DUF1573"/>
    <property type="match status" value="1"/>
</dbReference>